<organism evidence="1">
    <name type="scientific">marine sediment metagenome</name>
    <dbReference type="NCBI Taxonomy" id="412755"/>
    <lineage>
        <taxon>unclassified sequences</taxon>
        <taxon>metagenomes</taxon>
        <taxon>ecological metagenomes</taxon>
    </lineage>
</organism>
<evidence type="ECO:0008006" key="2">
    <source>
        <dbReference type="Google" id="ProtNLM"/>
    </source>
</evidence>
<accession>X0ZS99</accession>
<gene>
    <name evidence="1" type="ORF">S01H4_17352</name>
</gene>
<proteinExistence type="predicted"/>
<dbReference type="Gene3D" id="1.25.10.10">
    <property type="entry name" value="Leucine-rich Repeat Variant"/>
    <property type="match status" value="1"/>
</dbReference>
<dbReference type="SUPFAM" id="SSF48371">
    <property type="entry name" value="ARM repeat"/>
    <property type="match status" value="1"/>
</dbReference>
<dbReference type="InterPro" id="IPR016024">
    <property type="entry name" value="ARM-type_fold"/>
</dbReference>
<dbReference type="EMBL" id="BART01007636">
    <property type="protein sequence ID" value="GAG60907.1"/>
    <property type="molecule type" value="Genomic_DNA"/>
</dbReference>
<reference evidence="1" key="1">
    <citation type="journal article" date="2014" name="Front. Microbiol.">
        <title>High frequency of phylogenetically diverse reductive dehalogenase-homologous genes in deep subseafloor sedimentary metagenomes.</title>
        <authorList>
            <person name="Kawai M."/>
            <person name="Futagami T."/>
            <person name="Toyoda A."/>
            <person name="Takaki Y."/>
            <person name="Nishi S."/>
            <person name="Hori S."/>
            <person name="Arai W."/>
            <person name="Tsubouchi T."/>
            <person name="Morono Y."/>
            <person name="Uchiyama I."/>
            <person name="Ito T."/>
            <person name="Fujiyama A."/>
            <person name="Inagaki F."/>
            <person name="Takami H."/>
        </authorList>
    </citation>
    <scope>NUCLEOTIDE SEQUENCE</scope>
    <source>
        <strain evidence="1">Expedition CK06-06</strain>
    </source>
</reference>
<dbReference type="InterPro" id="IPR011989">
    <property type="entry name" value="ARM-like"/>
</dbReference>
<comment type="caution">
    <text evidence="1">The sequence shown here is derived from an EMBL/GenBank/DDBJ whole genome shotgun (WGS) entry which is preliminary data.</text>
</comment>
<evidence type="ECO:0000313" key="1">
    <source>
        <dbReference type="EMBL" id="GAG60907.1"/>
    </source>
</evidence>
<feature type="non-terminal residue" evidence="1">
    <location>
        <position position="150"/>
    </location>
</feature>
<sequence length="150" mass="16970">MPWIIEAIKSPNYDKSIPIASSLLETDLSLIKNIPIDNILDIINDSEWRLKYIGLQLFSKLYNVNKDIIQKLDVKKFINDPDSSVQVEILNILANSSYSIPLETLIDKIDHSNKGIRAAAIKNIKNLEIKKLNAQILSKFIPLLKDPTSS</sequence>
<name>X0ZS99_9ZZZZ</name>
<protein>
    <recommendedName>
        <fullName evidence="2">HEAT repeat domain-containing protein</fullName>
    </recommendedName>
</protein>
<dbReference type="AlphaFoldDB" id="X0ZS99"/>